<dbReference type="PANTHER" id="PTHR24321">
    <property type="entry name" value="DEHYDROGENASES, SHORT CHAIN"/>
    <property type="match status" value="1"/>
</dbReference>
<dbReference type="PANTHER" id="PTHR24321:SF8">
    <property type="entry name" value="ESTRADIOL 17-BETA-DEHYDROGENASE 8-RELATED"/>
    <property type="match status" value="1"/>
</dbReference>
<dbReference type="RefSeq" id="WP_346115721.1">
    <property type="nucleotide sequence ID" value="NZ_BAABGU010000001.1"/>
</dbReference>
<reference evidence="5" key="1">
    <citation type="journal article" date="2019" name="Int. J. Syst. Evol. Microbiol.">
        <title>The Global Catalogue of Microorganisms (GCM) 10K type strain sequencing project: providing services to taxonomists for standard genome sequencing and annotation.</title>
        <authorList>
            <consortium name="The Broad Institute Genomics Platform"/>
            <consortium name="The Broad Institute Genome Sequencing Center for Infectious Disease"/>
            <person name="Wu L."/>
            <person name="Ma J."/>
        </authorList>
    </citation>
    <scope>NUCLEOTIDE SEQUENCE [LARGE SCALE GENOMIC DNA]</scope>
    <source>
        <strain evidence="5">JCM 3175</strain>
    </source>
</reference>
<comment type="caution">
    <text evidence="4">The sequence shown here is derived from an EMBL/GenBank/DDBJ whole genome shotgun (WGS) entry which is preliminary data.</text>
</comment>
<dbReference type="InterPro" id="IPR002347">
    <property type="entry name" value="SDR_fam"/>
</dbReference>
<protein>
    <recommendedName>
        <fullName evidence="6">SDR family oxidoreductase</fullName>
    </recommendedName>
</protein>
<comment type="similarity">
    <text evidence="1">Belongs to the short-chain dehydrogenases/reductases (SDR) family.</text>
</comment>
<dbReference type="Gene3D" id="3.40.50.720">
    <property type="entry name" value="NAD(P)-binding Rossmann-like Domain"/>
    <property type="match status" value="2"/>
</dbReference>
<dbReference type="Proteomes" id="UP001500307">
    <property type="component" value="Unassembled WGS sequence"/>
</dbReference>
<sequence length="341" mass="33943">MPAGVSAGGRAGARLDGRRALVTGVDRGVGRAVALALADAGATVVAAYRAEGASVEDLRVRLKERGGMHHLVRADVTDPDEVTQLLDLCRRQLSGLDVLVNADTASGSARLAALTVAEWRRVLDGTLTAMFLVTREALPLLGTGASVVNLTSAAALRGRPARAHDLAAKAGVLGLTRALARELGPDGIRVNAVATGRIALDPADAAGAGPGGPADAATGGRADATPGPESAARPTRPGPANAPQVPASAPQGHWLGSATQGHWVGTAMQGFGPAVAPPAVPAPAPGSTPERRPAPGAADAHPPVALGRPGTPEEVAAAVLFLAGDLARCVTGETLTVDGGM</sequence>
<dbReference type="Pfam" id="PF13561">
    <property type="entry name" value="adh_short_C2"/>
    <property type="match status" value="2"/>
</dbReference>
<feature type="compositionally biased region" description="Pro residues" evidence="3">
    <location>
        <begin position="275"/>
        <end position="286"/>
    </location>
</feature>
<gene>
    <name evidence="4" type="ORF">GCM10023176_01040</name>
</gene>
<name>A0ABP8S6P6_9ACTN</name>
<evidence type="ECO:0008006" key="6">
    <source>
        <dbReference type="Google" id="ProtNLM"/>
    </source>
</evidence>
<accession>A0ABP8S6P6</accession>
<dbReference type="EMBL" id="BAABGU010000001">
    <property type="protein sequence ID" value="GAA4561738.1"/>
    <property type="molecule type" value="Genomic_DNA"/>
</dbReference>
<keyword evidence="5" id="KW-1185">Reference proteome</keyword>
<evidence type="ECO:0000313" key="4">
    <source>
        <dbReference type="EMBL" id="GAA4561738.1"/>
    </source>
</evidence>
<evidence type="ECO:0000256" key="3">
    <source>
        <dbReference type="SAM" id="MobiDB-lite"/>
    </source>
</evidence>
<evidence type="ECO:0000256" key="2">
    <source>
        <dbReference type="ARBA" id="ARBA00023002"/>
    </source>
</evidence>
<dbReference type="InterPro" id="IPR036291">
    <property type="entry name" value="NAD(P)-bd_dom_sf"/>
</dbReference>
<evidence type="ECO:0000256" key="1">
    <source>
        <dbReference type="ARBA" id="ARBA00006484"/>
    </source>
</evidence>
<organism evidence="4 5">
    <name type="scientific">Micromonospora coerulea</name>
    <dbReference type="NCBI Taxonomy" id="47856"/>
    <lineage>
        <taxon>Bacteria</taxon>
        <taxon>Bacillati</taxon>
        <taxon>Actinomycetota</taxon>
        <taxon>Actinomycetes</taxon>
        <taxon>Micromonosporales</taxon>
        <taxon>Micromonosporaceae</taxon>
        <taxon>Micromonospora</taxon>
    </lineage>
</organism>
<evidence type="ECO:0000313" key="5">
    <source>
        <dbReference type="Proteomes" id="UP001500307"/>
    </source>
</evidence>
<dbReference type="PRINTS" id="PR00081">
    <property type="entry name" value="GDHRDH"/>
</dbReference>
<feature type="compositionally biased region" description="Low complexity" evidence="3">
    <location>
        <begin position="203"/>
        <end position="228"/>
    </location>
</feature>
<proteinExistence type="inferred from homology"/>
<keyword evidence="2" id="KW-0560">Oxidoreductase</keyword>
<dbReference type="CDD" id="cd05233">
    <property type="entry name" value="SDR_c"/>
    <property type="match status" value="1"/>
</dbReference>
<feature type="region of interest" description="Disordered" evidence="3">
    <location>
        <begin position="203"/>
        <end position="310"/>
    </location>
</feature>
<dbReference type="SUPFAM" id="SSF51735">
    <property type="entry name" value="NAD(P)-binding Rossmann-fold domains"/>
    <property type="match status" value="1"/>
</dbReference>